<accession>A0A514K357</accession>
<keyword evidence="3" id="KW-0472">Membrane</keyword>
<feature type="transmembrane region" description="Helical" evidence="3">
    <location>
        <begin position="344"/>
        <end position="364"/>
    </location>
</feature>
<organism evidence="4 5">
    <name type="scientific">Nitrosopumilus spindle-shaped virus</name>
    <dbReference type="NCBI Taxonomy" id="2508184"/>
    <lineage>
        <taxon>Viruses</taxon>
        <taxon>Viruses incertae sedis</taxon>
        <taxon>Thaspiviridae</taxon>
        <taxon>Nitmarvirus</taxon>
        <taxon>Nitmarvirus maris</taxon>
        <taxon>Nitmarvirus NSV1</taxon>
    </lineage>
</organism>
<evidence type="ECO:0000256" key="3">
    <source>
        <dbReference type="SAM" id="Phobius"/>
    </source>
</evidence>
<evidence type="ECO:0000313" key="4">
    <source>
        <dbReference type="EMBL" id="QDI74061.1"/>
    </source>
</evidence>
<evidence type="ECO:0000256" key="1">
    <source>
        <dbReference type="SAM" id="Coils"/>
    </source>
</evidence>
<feature type="region of interest" description="Disordered" evidence="2">
    <location>
        <begin position="300"/>
        <end position="320"/>
    </location>
</feature>
<dbReference type="Proteomes" id="UP000320887">
    <property type="component" value="Segment"/>
</dbReference>
<proteinExistence type="predicted"/>
<dbReference type="EMBL" id="MK570056">
    <property type="protein sequence ID" value="QDI74061.1"/>
    <property type="molecule type" value="Genomic_DNA"/>
</dbReference>
<protein>
    <submittedName>
        <fullName evidence="4">Uncharacterized protein</fullName>
    </submittedName>
</protein>
<reference evidence="4 5" key="1">
    <citation type="submission" date="2019-02" db="EMBL/GenBank/DDBJ databases">
        <title>Spindle-shaped viruses infect a marine ammonia-oxidizing thaumarchaeon.</title>
        <authorList>
            <person name="Kim J.-G."/>
            <person name="Kim S.-J."/>
            <person name="Rhee S.-K."/>
        </authorList>
    </citation>
    <scope>NUCLEOTIDE SEQUENCE [LARGE SCALE GENOMIC DNA]</scope>
    <source>
        <strain evidence="4">NSV4</strain>
    </source>
</reference>
<sequence length="369" mass="41654">MASLNEIRRLQKKILDLESFLITHGINSSDGGQNIKDEIELTKQLLAQAEIDYNNQLALEKELYEKEEFDLIQKLGKAQEELQLFAQIEANQQNQVQIEVLKINIMNIENELAFFREETDTLIFNRLIGDPTLGYSIEQTILKKRINDTVIEVNEVIGSKPVEIAGVVNFDPFAITTTEELLKLKNLLDGFPNTKIEGLNMDSIKELFAQLSKGEINLIQALQVYQGLINDPSITKDQIENLIDPNTRPEGHDPIITNEFQTNDPELIDKLNNEEVVIQETDLRSPTELELSYELESDDNLIDPISASNDDSGSGENTNDQVIAIPDQDLEKNIVDPENPKLEVPVLLIPIMLVSGVSALAYYLKTRKK</sequence>
<name>A0A514K357_9VIRU</name>
<keyword evidence="3" id="KW-0812">Transmembrane</keyword>
<evidence type="ECO:0000313" key="5">
    <source>
        <dbReference type="Proteomes" id="UP000320887"/>
    </source>
</evidence>
<feature type="compositionally biased region" description="Polar residues" evidence="2">
    <location>
        <begin position="306"/>
        <end position="320"/>
    </location>
</feature>
<feature type="coiled-coil region" evidence="1">
    <location>
        <begin position="91"/>
        <end position="118"/>
    </location>
</feature>
<keyword evidence="1" id="KW-0175">Coiled coil</keyword>
<evidence type="ECO:0000256" key="2">
    <source>
        <dbReference type="SAM" id="MobiDB-lite"/>
    </source>
</evidence>
<keyword evidence="3" id="KW-1133">Transmembrane helix</keyword>